<dbReference type="GO" id="GO:0004797">
    <property type="term" value="F:thymidine kinase activity"/>
    <property type="evidence" value="ECO:0007669"/>
    <property type="project" value="UniProtKB-EC"/>
</dbReference>
<dbReference type="SUPFAM" id="SSF52540">
    <property type="entry name" value="P-loop containing nucleoside triphosphate hydrolases"/>
    <property type="match status" value="1"/>
</dbReference>
<dbReference type="InterPro" id="IPR027417">
    <property type="entry name" value="P-loop_NTPase"/>
</dbReference>
<evidence type="ECO:0000313" key="12">
    <source>
        <dbReference type="EMBL" id="PKY99573.1"/>
    </source>
</evidence>
<proteinExistence type="inferred from homology"/>
<evidence type="ECO:0000256" key="6">
    <source>
        <dbReference type="ARBA" id="ARBA00022777"/>
    </source>
</evidence>
<evidence type="ECO:0000256" key="10">
    <source>
        <dbReference type="RuleBase" id="RU000544"/>
    </source>
</evidence>
<dbReference type="SUPFAM" id="SSF57716">
    <property type="entry name" value="Glucocorticoid receptor-like (DNA-binding domain)"/>
    <property type="match status" value="1"/>
</dbReference>
<accession>A0A2I1KVB8</accession>
<dbReference type="GeneID" id="81707603"/>
<dbReference type="AlphaFoldDB" id="A0A2I1KVB8"/>
<dbReference type="EMBL" id="PKHA01000001">
    <property type="protein sequence ID" value="PKY99573.1"/>
    <property type="molecule type" value="Genomic_DNA"/>
</dbReference>
<name>A0A2I1KVB8_9ACTO</name>
<evidence type="ECO:0000256" key="7">
    <source>
        <dbReference type="ARBA" id="ARBA00022840"/>
    </source>
</evidence>
<feature type="active site" description="Proton acceptor" evidence="8">
    <location>
        <position position="99"/>
    </location>
</feature>
<keyword evidence="3 10" id="KW-0237">DNA synthesis</keyword>
<evidence type="ECO:0000256" key="8">
    <source>
        <dbReference type="PIRSR" id="PIRSR035805-1"/>
    </source>
</evidence>
<reference evidence="12 13" key="1">
    <citation type="submission" date="2017-12" db="EMBL/GenBank/DDBJ databases">
        <title>Phylogenetic diversity of female urinary microbiome.</title>
        <authorList>
            <person name="Thomas-White K."/>
            <person name="Wolfe A.J."/>
        </authorList>
    </citation>
    <scope>NUCLEOTIDE SEQUENCE [LARGE SCALE GENOMIC DNA]</scope>
    <source>
        <strain evidence="12 13">UMB0319</strain>
    </source>
</reference>
<evidence type="ECO:0000256" key="5">
    <source>
        <dbReference type="ARBA" id="ARBA00022741"/>
    </source>
</evidence>
<dbReference type="RefSeq" id="WP_006549635.1">
    <property type="nucleotide sequence ID" value="NZ_CP136961.1"/>
</dbReference>
<organism evidence="12 13">
    <name type="scientific">Actinomyces urogenitalis</name>
    <dbReference type="NCBI Taxonomy" id="103621"/>
    <lineage>
        <taxon>Bacteria</taxon>
        <taxon>Bacillati</taxon>
        <taxon>Actinomycetota</taxon>
        <taxon>Actinomycetes</taxon>
        <taxon>Actinomycetales</taxon>
        <taxon>Actinomycetaceae</taxon>
        <taxon>Actinomyces</taxon>
    </lineage>
</organism>
<evidence type="ECO:0000256" key="11">
    <source>
        <dbReference type="RuleBase" id="RU004165"/>
    </source>
</evidence>
<keyword evidence="4 10" id="KW-0808">Transferase</keyword>
<comment type="similarity">
    <text evidence="1 11">Belongs to the thymidine kinase family.</text>
</comment>
<dbReference type="Gene3D" id="3.40.50.300">
    <property type="entry name" value="P-loop containing nucleotide triphosphate hydrolases"/>
    <property type="match status" value="1"/>
</dbReference>
<evidence type="ECO:0000256" key="2">
    <source>
        <dbReference type="ARBA" id="ARBA00012118"/>
    </source>
</evidence>
<dbReference type="GO" id="GO:0071897">
    <property type="term" value="P:DNA biosynthetic process"/>
    <property type="evidence" value="ECO:0007669"/>
    <property type="project" value="UniProtKB-KW"/>
</dbReference>
<dbReference type="Gene3D" id="3.30.60.20">
    <property type="match status" value="1"/>
</dbReference>
<keyword evidence="6 10" id="KW-0418">Kinase</keyword>
<dbReference type="Pfam" id="PF00265">
    <property type="entry name" value="TK"/>
    <property type="match status" value="1"/>
</dbReference>
<comment type="catalytic activity">
    <reaction evidence="10">
        <text>thymidine + ATP = dTMP + ADP + H(+)</text>
        <dbReference type="Rhea" id="RHEA:19129"/>
        <dbReference type="ChEBI" id="CHEBI:15378"/>
        <dbReference type="ChEBI" id="CHEBI:17748"/>
        <dbReference type="ChEBI" id="CHEBI:30616"/>
        <dbReference type="ChEBI" id="CHEBI:63528"/>
        <dbReference type="ChEBI" id="CHEBI:456216"/>
        <dbReference type="EC" id="2.7.1.21"/>
    </reaction>
</comment>
<evidence type="ECO:0000256" key="4">
    <source>
        <dbReference type="ARBA" id="ARBA00022679"/>
    </source>
</evidence>
<dbReference type="Proteomes" id="UP000234778">
    <property type="component" value="Unassembled WGS sequence"/>
</dbReference>
<feature type="binding site" evidence="9">
    <location>
        <position position="189"/>
    </location>
    <ligand>
        <name>substrate</name>
    </ligand>
</feature>
<dbReference type="GO" id="GO:0005524">
    <property type="term" value="F:ATP binding"/>
    <property type="evidence" value="ECO:0007669"/>
    <property type="project" value="UniProtKB-KW"/>
</dbReference>
<comment type="caution">
    <text evidence="12">The sequence shown here is derived from an EMBL/GenBank/DDBJ whole genome shotgun (WGS) entry which is preliminary data.</text>
</comment>
<protein>
    <recommendedName>
        <fullName evidence="2 10">Thymidine kinase</fullName>
        <ecNumber evidence="2 10">2.7.1.21</ecNumber>
    </recommendedName>
</protein>
<evidence type="ECO:0000256" key="9">
    <source>
        <dbReference type="PIRSR" id="PIRSR035805-2"/>
    </source>
</evidence>
<evidence type="ECO:0000256" key="1">
    <source>
        <dbReference type="ARBA" id="ARBA00007587"/>
    </source>
</evidence>
<evidence type="ECO:0000256" key="3">
    <source>
        <dbReference type="ARBA" id="ARBA00022634"/>
    </source>
</evidence>
<dbReference type="InterPro" id="IPR001267">
    <property type="entry name" value="Thymidine_kinase"/>
</dbReference>
<keyword evidence="7 10" id="KW-0067">ATP-binding</keyword>
<dbReference type="GO" id="GO:0005829">
    <property type="term" value="C:cytosol"/>
    <property type="evidence" value="ECO:0007669"/>
    <property type="project" value="TreeGrafter"/>
</dbReference>
<dbReference type="PANTHER" id="PTHR11441:SF0">
    <property type="entry name" value="THYMIDINE KINASE, CYTOSOLIC"/>
    <property type="match status" value="1"/>
</dbReference>
<dbReference type="PIRSF" id="PIRSF035805">
    <property type="entry name" value="TK_cell"/>
    <property type="match status" value="1"/>
</dbReference>
<sequence length="208" mass="23020">MAKLYFRYGAMNSGKTTGLLQTAYNYEERDQKVLLIKAGVDIKGDDTVVSRLGVRRRVDLLVSPEDDLRVLVRRAALGERASQPRATAREGVDCVLVDEAQFLTPLQVDQLLELVLIDDLPVLAYGIRTDFRTVSFPGSRRLMEVAHSLEELKTICRCGRKAIFNARKVGQRFVFDGDQIAIDGVDVTYESLCGKCYLEAGGSLSASA</sequence>
<dbReference type="EC" id="2.7.1.21" evidence="2 10"/>
<dbReference type="GO" id="GO:0046104">
    <property type="term" value="P:thymidine metabolic process"/>
    <property type="evidence" value="ECO:0007669"/>
    <property type="project" value="TreeGrafter"/>
</dbReference>
<evidence type="ECO:0000313" key="13">
    <source>
        <dbReference type="Proteomes" id="UP000234778"/>
    </source>
</evidence>
<gene>
    <name evidence="12" type="ORF">CYJ26_01395</name>
</gene>
<keyword evidence="5 10" id="KW-0547">Nucleotide-binding</keyword>
<dbReference type="NCBIfam" id="NF003300">
    <property type="entry name" value="PRK04296.1-5"/>
    <property type="match status" value="1"/>
</dbReference>
<dbReference type="PANTHER" id="PTHR11441">
    <property type="entry name" value="THYMIDINE KINASE"/>
    <property type="match status" value="1"/>
</dbReference>